<dbReference type="PROSITE" id="PS00018">
    <property type="entry name" value="EF_HAND_1"/>
    <property type="match status" value="1"/>
</dbReference>
<evidence type="ECO:0000313" key="1">
    <source>
        <dbReference type="EMBL" id="CAG8857210.1"/>
    </source>
</evidence>
<dbReference type="InterPro" id="IPR018247">
    <property type="entry name" value="EF_Hand_1_Ca_BS"/>
</dbReference>
<proteinExistence type="predicted"/>
<comment type="caution">
    <text evidence="1">The sequence shown here is derived from an EMBL/GenBank/DDBJ whole genome shotgun (WGS) entry which is preliminary data.</text>
</comment>
<dbReference type="EMBL" id="CAJVQB010168277">
    <property type="protein sequence ID" value="CAG8857210.1"/>
    <property type="molecule type" value="Genomic_DNA"/>
</dbReference>
<name>A0ABN7XQ77_GIGMA</name>
<accession>A0ABN7XQ77</accession>
<feature type="non-terminal residue" evidence="1">
    <location>
        <position position="87"/>
    </location>
</feature>
<evidence type="ECO:0000313" key="2">
    <source>
        <dbReference type="Proteomes" id="UP000789901"/>
    </source>
</evidence>
<organism evidence="1 2">
    <name type="scientific">Gigaspora margarita</name>
    <dbReference type="NCBI Taxonomy" id="4874"/>
    <lineage>
        <taxon>Eukaryota</taxon>
        <taxon>Fungi</taxon>
        <taxon>Fungi incertae sedis</taxon>
        <taxon>Mucoromycota</taxon>
        <taxon>Glomeromycotina</taxon>
        <taxon>Glomeromycetes</taxon>
        <taxon>Diversisporales</taxon>
        <taxon>Gigasporaceae</taxon>
        <taxon>Gigaspora</taxon>
    </lineage>
</organism>
<protein>
    <submittedName>
        <fullName evidence="1">35447_t:CDS:1</fullName>
    </submittedName>
</protein>
<sequence length="87" mass="10221">MAPACKTLYKEHNIQKNLDQFDNREELDEFLSLFIAWLKRKDGKPFKDKYYFPKALKCLDGKMRFLQTDGYDDTNSSDSLTSEEITA</sequence>
<gene>
    <name evidence="1" type="ORF">GMARGA_LOCUS46031</name>
</gene>
<dbReference type="Proteomes" id="UP000789901">
    <property type="component" value="Unassembled WGS sequence"/>
</dbReference>
<reference evidence="1 2" key="1">
    <citation type="submission" date="2021-06" db="EMBL/GenBank/DDBJ databases">
        <authorList>
            <person name="Kallberg Y."/>
            <person name="Tangrot J."/>
            <person name="Rosling A."/>
        </authorList>
    </citation>
    <scope>NUCLEOTIDE SEQUENCE [LARGE SCALE GENOMIC DNA]</scope>
    <source>
        <strain evidence="1 2">120-4 pot B 10/14</strain>
    </source>
</reference>
<keyword evidence="2" id="KW-1185">Reference proteome</keyword>